<sequence>MAPHGHSCSRSPRRDAEAADTPAVTAVAEKSPFCMTDLRDLEGAQRDDFLKQVYDELLMPHFPVEGELDDLDDMSAGLDKADGRDPEYHIVVARDRDTDELAGCACYEYYPIADCCLMSYICVAAAHRRKGVSQQLIRKMELQLLARTNGRPVAAIFAETHESTVQDGIMDPLQRQEVLASLGFRCLDFAYTQPPLNEREKPCGGLRLLVKDKELVPSDAVIAYLDGFAGSVTGWDDSWKGEPYYQAQVRDLSARPNVQATAKRPW</sequence>
<dbReference type="Pfam" id="PF00583">
    <property type="entry name" value="Acetyltransf_1"/>
    <property type="match status" value="1"/>
</dbReference>
<organism evidence="3">
    <name type="scientific">Spumella elongata</name>
    <dbReference type="NCBI Taxonomy" id="89044"/>
    <lineage>
        <taxon>Eukaryota</taxon>
        <taxon>Sar</taxon>
        <taxon>Stramenopiles</taxon>
        <taxon>Ochrophyta</taxon>
        <taxon>Chrysophyceae</taxon>
        <taxon>Chromulinales</taxon>
        <taxon>Chromulinaceae</taxon>
        <taxon>Spumella</taxon>
    </lineage>
</organism>
<evidence type="ECO:0000256" key="1">
    <source>
        <dbReference type="SAM" id="MobiDB-lite"/>
    </source>
</evidence>
<gene>
    <name evidence="3" type="ORF">SELO1098_LOCUS31249</name>
</gene>
<protein>
    <recommendedName>
        <fullName evidence="2">N-acetyltransferase domain-containing protein</fullName>
    </recommendedName>
</protein>
<feature type="domain" description="N-acetyltransferase" evidence="2">
    <location>
        <begin position="36"/>
        <end position="202"/>
    </location>
</feature>
<accession>A0A7S3HR84</accession>
<evidence type="ECO:0000259" key="2">
    <source>
        <dbReference type="PROSITE" id="PS51186"/>
    </source>
</evidence>
<dbReference type="EMBL" id="HBIC01060958">
    <property type="protein sequence ID" value="CAE0302392.1"/>
    <property type="molecule type" value="Transcribed_RNA"/>
</dbReference>
<dbReference type="CDD" id="cd04301">
    <property type="entry name" value="NAT_SF"/>
    <property type="match status" value="1"/>
</dbReference>
<feature type="region of interest" description="Disordered" evidence="1">
    <location>
        <begin position="1"/>
        <end position="23"/>
    </location>
</feature>
<dbReference type="InterPro" id="IPR000182">
    <property type="entry name" value="GNAT_dom"/>
</dbReference>
<proteinExistence type="predicted"/>
<dbReference type="PROSITE" id="PS51186">
    <property type="entry name" value="GNAT"/>
    <property type="match status" value="1"/>
</dbReference>
<dbReference type="Gene3D" id="3.40.630.30">
    <property type="match status" value="1"/>
</dbReference>
<dbReference type="GO" id="GO:0016747">
    <property type="term" value="F:acyltransferase activity, transferring groups other than amino-acyl groups"/>
    <property type="evidence" value="ECO:0007669"/>
    <property type="project" value="InterPro"/>
</dbReference>
<name>A0A7S3HR84_9STRA</name>
<evidence type="ECO:0000313" key="3">
    <source>
        <dbReference type="EMBL" id="CAE0302392.1"/>
    </source>
</evidence>
<dbReference type="AlphaFoldDB" id="A0A7S3HR84"/>
<reference evidence="3" key="1">
    <citation type="submission" date="2021-01" db="EMBL/GenBank/DDBJ databases">
        <authorList>
            <person name="Corre E."/>
            <person name="Pelletier E."/>
            <person name="Niang G."/>
            <person name="Scheremetjew M."/>
            <person name="Finn R."/>
            <person name="Kale V."/>
            <person name="Holt S."/>
            <person name="Cochrane G."/>
            <person name="Meng A."/>
            <person name="Brown T."/>
            <person name="Cohen L."/>
        </authorList>
    </citation>
    <scope>NUCLEOTIDE SEQUENCE</scope>
    <source>
        <strain evidence="3">CCAP 955/1</strain>
    </source>
</reference>
<dbReference type="InterPro" id="IPR016181">
    <property type="entry name" value="Acyl_CoA_acyltransferase"/>
</dbReference>
<dbReference type="SUPFAM" id="SSF55729">
    <property type="entry name" value="Acyl-CoA N-acyltransferases (Nat)"/>
    <property type="match status" value="1"/>
</dbReference>